<dbReference type="InterPro" id="IPR004811">
    <property type="entry name" value="RelA/Spo_fam"/>
</dbReference>
<dbReference type="Gene3D" id="1.10.3210.10">
    <property type="entry name" value="Hypothetical protein af1432"/>
    <property type="match status" value="1"/>
</dbReference>
<accession>A0A9X3XKM0</accession>
<dbReference type="PANTHER" id="PTHR21262">
    <property type="entry name" value="GUANOSINE-3',5'-BIS DIPHOSPHATE 3'-PYROPHOSPHOHYDROLASE"/>
    <property type="match status" value="1"/>
</dbReference>
<dbReference type="PROSITE" id="PS51831">
    <property type="entry name" value="HD"/>
    <property type="match status" value="1"/>
</dbReference>
<dbReference type="CDD" id="cd00077">
    <property type="entry name" value="HDc"/>
    <property type="match status" value="1"/>
</dbReference>
<dbReference type="SMART" id="SM00954">
    <property type="entry name" value="RelA_SpoT"/>
    <property type="match status" value="1"/>
</dbReference>
<evidence type="ECO:0000256" key="3">
    <source>
        <dbReference type="ARBA" id="ARBA00048244"/>
    </source>
</evidence>
<dbReference type="PANTHER" id="PTHR21262:SF31">
    <property type="entry name" value="GTP PYROPHOSPHOKINASE"/>
    <property type="match status" value="1"/>
</dbReference>
<dbReference type="GO" id="GO:0005886">
    <property type="term" value="C:plasma membrane"/>
    <property type="evidence" value="ECO:0007669"/>
    <property type="project" value="TreeGrafter"/>
</dbReference>
<comment type="pathway">
    <text evidence="1">Purine metabolism; ppGpp biosynthesis; ppGpp from GTP: step 1/2.</text>
</comment>
<organism evidence="8 9">
    <name type="scientific">Clostridium tertium</name>
    <dbReference type="NCBI Taxonomy" id="1559"/>
    <lineage>
        <taxon>Bacteria</taxon>
        <taxon>Bacillati</taxon>
        <taxon>Bacillota</taxon>
        <taxon>Clostridia</taxon>
        <taxon>Eubacteriales</taxon>
        <taxon>Clostridiaceae</taxon>
        <taxon>Clostridium</taxon>
    </lineage>
</organism>
<dbReference type="GO" id="GO:0008728">
    <property type="term" value="F:GTP diphosphokinase activity"/>
    <property type="evidence" value="ECO:0007669"/>
    <property type="project" value="UniProtKB-EC"/>
</dbReference>
<dbReference type="PROSITE" id="PS51880">
    <property type="entry name" value="TGS"/>
    <property type="match status" value="1"/>
</dbReference>
<dbReference type="FunFam" id="3.30.460.10:FF:000001">
    <property type="entry name" value="GTP pyrophosphokinase RelA"/>
    <property type="match status" value="1"/>
</dbReference>
<comment type="caution">
    <text evidence="8">The sequence shown here is derived from an EMBL/GenBank/DDBJ whole genome shotgun (WGS) entry which is preliminary data.</text>
</comment>
<dbReference type="EMBL" id="JAMRYU010000013">
    <property type="protein sequence ID" value="MDC4241110.1"/>
    <property type="molecule type" value="Genomic_DNA"/>
</dbReference>
<keyword evidence="9" id="KW-1185">Reference proteome</keyword>
<evidence type="ECO:0000256" key="4">
    <source>
        <dbReference type="RuleBase" id="RU003847"/>
    </source>
</evidence>
<dbReference type="Pfam" id="PF02824">
    <property type="entry name" value="TGS"/>
    <property type="match status" value="1"/>
</dbReference>
<dbReference type="InterPro" id="IPR012676">
    <property type="entry name" value="TGS-like"/>
</dbReference>
<evidence type="ECO:0000259" key="6">
    <source>
        <dbReference type="PROSITE" id="PS51831"/>
    </source>
</evidence>
<feature type="domain" description="ACT" evidence="5">
    <location>
        <begin position="656"/>
        <end position="730"/>
    </location>
</feature>
<dbReference type="SUPFAM" id="SSF81301">
    <property type="entry name" value="Nucleotidyltransferase"/>
    <property type="match status" value="1"/>
</dbReference>
<dbReference type="InterPro" id="IPR002912">
    <property type="entry name" value="ACT_dom"/>
</dbReference>
<dbReference type="GeneID" id="93045319"/>
<dbReference type="Gene3D" id="3.30.70.260">
    <property type="match status" value="1"/>
</dbReference>
<dbReference type="InterPro" id="IPR045600">
    <property type="entry name" value="RelA/SpoT_AH_RIS"/>
</dbReference>
<dbReference type="GO" id="GO:0015969">
    <property type="term" value="P:guanosine tetraphosphate metabolic process"/>
    <property type="evidence" value="ECO:0007669"/>
    <property type="project" value="InterPro"/>
</dbReference>
<feature type="domain" description="TGS" evidence="7">
    <location>
        <begin position="386"/>
        <end position="447"/>
    </location>
</feature>
<dbReference type="InterPro" id="IPR033655">
    <property type="entry name" value="TGS_RelA/SpoT"/>
</dbReference>
<dbReference type="Gene3D" id="3.30.460.10">
    <property type="entry name" value="Beta Polymerase, domain 2"/>
    <property type="match status" value="1"/>
</dbReference>
<feature type="domain" description="HD" evidence="6">
    <location>
        <begin position="43"/>
        <end position="142"/>
    </location>
</feature>
<dbReference type="SUPFAM" id="SSF81271">
    <property type="entry name" value="TGS-like"/>
    <property type="match status" value="1"/>
</dbReference>
<dbReference type="Pfam" id="PF04607">
    <property type="entry name" value="RelA_SpoT"/>
    <property type="match status" value="1"/>
</dbReference>
<dbReference type="SUPFAM" id="SSF55021">
    <property type="entry name" value="ACT-like"/>
    <property type="match status" value="1"/>
</dbReference>
<dbReference type="CDD" id="cd04876">
    <property type="entry name" value="ACT_RelA-SpoT"/>
    <property type="match status" value="1"/>
</dbReference>
<dbReference type="Gene3D" id="3.10.20.30">
    <property type="match status" value="1"/>
</dbReference>
<dbReference type="InterPro" id="IPR006674">
    <property type="entry name" value="HD_domain"/>
</dbReference>
<comment type="similarity">
    <text evidence="4">Belongs to the relA/spoT family.</text>
</comment>
<protein>
    <recommendedName>
        <fullName evidence="2">GTP diphosphokinase</fullName>
        <ecNumber evidence="2">2.7.6.5</ecNumber>
    </recommendedName>
</protein>
<dbReference type="AlphaFoldDB" id="A0A9X3XKM0"/>
<dbReference type="Pfam" id="PF19296">
    <property type="entry name" value="RelA_AH_RIS"/>
    <property type="match status" value="1"/>
</dbReference>
<evidence type="ECO:0000256" key="2">
    <source>
        <dbReference type="ARBA" id="ARBA00013251"/>
    </source>
</evidence>
<dbReference type="CDD" id="cd01668">
    <property type="entry name" value="TGS_RSH"/>
    <property type="match status" value="1"/>
</dbReference>
<evidence type="ECO:0000313" key="8">
    <source>
        <dbReference type="EMBL" id="MDC4241110.1"/>
    </source>
</evidence>
<gene>
    <name evidence="8" type="ORF">NE398_13160</name>
</gene>
<sequence length="730" mass="83581">MYEGLLRKINENCNNIDTDIVKKAYDLACDAHKNQKRESGEPYITHPIDVAEILAEMGMDTSTIVAGLLHDVIEDTHYTYDDIKNIFNEEVADLVQGVTKLGKIEYKTKEEQQADNVRKMLLAMAKDIRVIIIKLADRLHNLRTLKFMPKEKQKQKAKETLDIYAPLAHRLGISKIKWELEDLAFRYLHEEEYYDLVKQIAEKRVERETYIAEIIEDLHNKLEESEIDSDIDGRPKHFYSIYKKMINKNKSIEQIFDLTAIRILVNTVKDCYGVLGIVHTIYKPIPGRFKDYIAMPKPNMYQSLHTTVIGPQGKTFEIQIRTFEMHKTAEYGIAAHWKYKEGDTQEDKEKSFENKLAWLRDMLEWQKETSDAEEFIEGFKIDLFTDEIFVFTPKGVVINLPSGATPIDFAYRIHTDIGNRCIGSKVNGKIVPLDYNLKTGEIVEVLTSNNAKGPNMDWLNMAKSNQAKSKIRQWFKKIKKEENIDKGKEVFEKELKKQGVIYSEIAKGEAYEKSVKRYNIHSMEDLYASIGVGQISASSYIAKLKEENITEKQSLESINKSIDDHISKSDKANINKKTSSNDYGVTVKGVNNLMVRFARCCNPVPGDEILGYITKGRGISVHRSDCSNLKALIDYDNGKVVEVSWGSSKGTAYVAEIQVRAEDRIGILSDIMMIITEAKLPLNALNAKSSKGNIAIINIKVKIDSIEQLRELMRKIRRLKGVMDVYRMNN</sequence>
<comment type="function">
    <text evidence="4">In eubacteria ppGpp (guanosine 3'-diphosphate 5'-diphosphate) is a mediator of the stringent response that coordinates a variety of cellular activities in response to changes in nutritional abundance.</text>
</comment>
<dbReference type="FunFam" id="3.10.20.30:FF:000002">
    <property type="entry name" value="GTP pyrophosphokinase (RelA/SpoT)"/>
    <property type="match status" value="1"/>
</dbReference>
<dbReference type="SUPFAM" id="SSF109604">
    <property type="entry name" value="HD-domain/PDEase-like"/>
    <property type="match status" value="1"/>
</dbReference>
<proteinExistence type="inferred from homology"/>
<dbReference type="FunFam" id="1.10.3210.10:FF:000001">
    <property type="entry name" value="GTP pyrophosphokinase RelA"/>
    <property type="match status" value="1"/>
</dbReference>
<evidence type="ECO:0000259" key="7">
    <source>
        <dbReference type="PROSITE" id="PS51880"/>
    </source>
</evidence>
<name>A0A9X3XKM0_9CLOT</name>
<dbReference type="Proteomes" id="UP001141183">
    <property type="component" value="Unassembled WGS sequence"/>
</dbReference>
<reference evidence="8" key="1">
    <citation type="submission" date="2022-05" db="EMBL/GenBank/DDBJ databases">
        <title>Draft genome sequence of Clostridium tertium strain CP3 isolated from Peru.</title>
        <authorList>
            <person name="Hurtado R."/>
            <person name="Lima L."/>
            <person name="Sousa T."/>
            <person name="Jaiswal A.K."/>
            <person name="Tiwari S."/>
            <person name="Maturrano L."/>
            <person name="Brenig B."/>
            <person name="Azevedo V."/>
        </authorList>
    </citation>
    <scope>NUCLEOTIDE SEQUENCE</scope>
    <source>
        <strain evidence="8">CP3</strain>
    </source>
</reference>
<evidence type="ECO:0000259" key="5">
    <source>
        <dbReference type="PROSITE" id="PS51671"/>
    </source>
</evidence>
<dbReference type="SMART" id="SM00471">
    <property type="entry name" value="HDc"/>
    <property type="match status" value="1"/>
</dbReference>
<dbReference type="RefSeq" id="WP_008679397.1">
    <property type="nucleotide sequence ID" value="NZ_BAAACM010000021.1"/>
</dbReference>
<dbReference type="NCBIfam" id="TIGR00691">
    <property type="entry name" value="spoT_relA"/>
    <property type="match status" value="1"/>
</dbReference>
<dbReference type="InterPro" id="IPR043519">
    <property type="entry name" value="NT_sf"/>
</dbReference>
<dbReference type="Pfam" id="PF13328">
    <property type="entry name" value="HD_4"/>
    <property type="match status" value="1"/>
</dbReference>
<dbReference type="EC" id="2.7.6.5" evidence="2"/>
<dbReference type="CDD" id="cd05399">
    <property type="entry name" value="NT_Rel-Spo_like"/>
    <property type="match status" value="1"/>
</dbReference>
<dbReference type="InterPro" id="IPR007685">
    <property type="entry name" value="RelA_SpoT"/>
</dbReference>
<evidence type="ECO:0000256" key="1">
    <source>
        <dbReference type="ARBA" id="ARBA00004976"/>
    </source>
</evidence>
<dbReference type="InterPro" id="IPR004095">
    <property type="entry name" value="TGS"/>
</dbReference>
<comment type="catalytic activity">
    <reaction evidence="3">
        <text>GTP + ATP = guanosine 3'-diphosphate 5'-triphosphate + AMP</text>
        <dbReference type="Rhea" id="RHEA:22088"/>
        <dbReference type="ChEBI" id="CHEBI:30616"/>
        <dbReference type="ChEBI" id="CHEBI:37565"/>
        <dbReference type="ChEBI" id="CHEBI:142410"/>
        <dbReference type="ChEBI" id="CHEBI:456215"/>
        <dbReference type="EC" id="2.7.6.5"/>
    </reaction>
</comment>
<dbReference type="InterPro" id="IPR012675">
    <property type="entry name" value="Beta-grasp_dom_sf"/>
</dbReference>
<dbReference type="Pfam" id="PF13291">
    <property type="entry name" value="ACT_4"/>
    <property type="match status" value="1"/>
</dbReference>
<dbReference type="InterPro" id="IPR045865">
    <property type="entry name" value="ACT-like_dom_sf"/>
</dbReference>
<dbReference type="InterPro" id="IPR003607">
    <property type="entry name" value="HD/PDEase_dom"/>
</dbReference>
<dbReference type="PROSITE" id="PS51671">
    <property type="entry name" value="ACT"/>
    <property type="match status" value="1"/>
</dbReference>
<evidence type="ECO:0000313" key="9">
    <source>
        <dbReference type="Proteomes" id="UP001141183"/>
    </source>
</evidence>